<dbReference type="InterPro" id="IPR053158">
    <property type="entry name" value="CapK_Type1_Caps_Biosynth"/>
</dbReference>
<sequence>MRLSGWQRSALGAMCLVNIGKLSPTFRDASALGRHFAEVWNKSGFIDDYQRAALVAGLACASLADHYRSAGPITLNHFTDLPPLSKDIVIRNPAAFRTGIGPHEIVTTGGSTGETLTLYMHRRRKGAEWYWMSRIWAEVGFDRRRSVRAVLRNHVLRGRMAVFPITKEIAFDNFNLDDAYIDEFSAFIEANGIEYLHAYPSAAAAVGLRWATKGNRPRSLKAVLCGSEFVYPAHRALIEGELGLRLLSWYGHSEKLALAGEYSDCRNYHANPFYGLTEFLDPDMNKAVEPGQVGEIVATGFINPSMALLRYRTGDMAEFLGETCPDCGRLGRAFRMKSGRAGEWIHRRDGSRVSTTALNLHDSQLANVSHLQLFQPVAGEVDVLVVPRAEVSAAMLREIEHAMRARLGADMLVRVRPVDAPQLGRNGKAQLLVRQFEA</sequence>
<dbReference type="EMBL" id="JBHRXV010000011">
    <property type="protein sequence ID" value="MFC3714011.1"/>
    <property type="molecule type" value="Genomic_DNA"/>
</dbReference>
<dbReference type="PANTHER" id="PTHR36932">
    <property type="entry name" value="CAPSULAR POLYSACCHARIDE BIOSYNTHESIS PROTEIN"/>
    <property type="match status" value="1"/>
</dbReference>
<keyword evidence="2" id="KW-1185">Reference proteome</keyword>
<organism evidence="1 2">
    <name type="scientific">Sphingoaurantiacus capsulatus</name>
    <dbReference type="NCBI Taxonomy" id="1771310"/>
    <lineage>
        <taxon>Bacteria</taxon>
        <taxon>Pseudomonadati</taxon>
        <taxon>Pseudomonadota</taxon>
        <taxon>Alphaproteobacteria</taxon>
        <taxon>Sphingomonadales</taxon>
        <taxon>Sphingosinicellaceae</taxon>
        <taxon>Sphingoaurantiacus</taxon>
    </lineage>
</organism>
<dbReference type="InterPro" id="IPR042099">
    <property type="entry name" value="ANL_N_sf"/>
</dbReference>
<evidence type="ECO:0000313" key="1">
    <source>
        <dbReference type="EMBL" id="MFC3714011.1"/>
    </source>
</evidence>
<proteinExistence type="predicted"/>
<evidence type="ECO:0008006" key="3">
    <source>
        <dbReference type="Google" id="ProtNLM"/>
    </source>
</evidence>
<name>A0ABV7XDX7_9SPHN</name>
<reference evidence="2" key="1">
    <citation type="journal article" date="2019" name="Int. J. Syst. Evol. Microbiol.">
        <title>The Global Catalogue of Microorganisms (GCM) 10K type strain sequencing project: providing services to taxonomists for standard genome sequencing and annotation.</title>
        <authorList>
            <consortium name="The Broad Institute Genomics Platform"/>
            <consortium name="The Broad Institute Genome Sequencing Center for Infectious Disease"/>
            <person name="Wu L."/>
            <person name="Ma J."/>
        </authorList>
    </citation>
    <scope>NUCLEOTIDE SEQUENCE [LARGE SCALE GENOMIC DNA]</scope>
    <source>
        <strain evidence="2">KCTC 42644</strain>
    </source>
</reference>
<comment type="caution">
    <text evidence="1">The sequence shown here is derived from an EMBL/GenBank/DDBJ whole genome shotgun (WGS) entry which is preliminary data.</text>
</comment>
<protein>
    <recommendedName>
        <fullName evidence="3">Phenylacetate--CoA ligase family protein</fullName>
    </recommendedName>
</protein>
<dbReference type="PANTHER" id="PTHR36932:SF1">
    <property type="entry name" value="CAPSULAR POLYSACCHARIDE BIOSYNTHESIS PROTEIN"/>
    <property type="match status" value="1"/>
</dbReference>
<dbReference type="RefSeq" id="WP_380863050.1">
    <property type="nucleotide sequence ID" value="NZ_JBHRXV010000011.1"/>
</dbReference>
<dbReference type="Gene3D" id="3.40.50.12780">
    <property type="entry name" value="N-terminal domain of ligase-like"/>
    <property type="match status" value="1"/>
</dbReference>
<accession>A0ABV7XDX7</accession>
<dbReference type="Proteomes" id="UP001595615">
    <property type="component" value="Unassembled WGS sequence"/>
</dbReference>
<dbReference type="SUPFAM" id="SSF56801">
    <property type="entry name" value="Acetyl-CoA synthetase-like"/>
    <property type="match status" value="1"/>
</dbReference>
<evidence type="ECO:0000313" key="2">
    <source>
        <dbReference type="Proteomes" id="UP001595615"/>
    </source>
</evidence>
<gene>
    <name evidence="1" type="ORF">ACFOMD_15675</name>
</gene>